<dbReference type="Pfam" id="PF08541">
    <property type="entry name" value="ACP_syn_III_C"/>
    <property type="match status" value="1"/>
</dbReference>
<dbReference type="Gene3D" id="3.40.47.10">
    <property type="match status" value="2"/>
</dbReference>
<gene>
    <name evidence="5" type="ORF">GA0070563_10438</name>
</gene>
<protein>
    <submittedName>
        <fullName evidence="5">3-oxoacyl-[acyl-carrier-protein] synthase-3</fullName>
    </submittedName>
</protein>
<dbReference type="PANTHER" id="PTHR34069">
    <property type="entry name" value="3-OXOACYL-[ACYL-CARRIER-PROTEIN] SYNTHASE 3"/>
    <property type="match status" value="1"/>
</dbReference>
<evidence type="ECO:0000259" key="3">
    <source>
        <dbReference type="Pfam" id="PF08541"/>
    </source>
</evidence>
<dbReference type="GO" id="GO:0004315">
    <property type="term" value="F:3-oxoacyl-[acyl-carrier-protein] synthase activity"/>
    <property type="evidence" value="ECO:0007669"/>
    <property type="project" value="InterPro"/>
</dbReference>
<keyword evidence="6" id="KW-1185">Reference proteome</keyword>
<dbReference type="Pfam" id="PF08545">
    <property type="entry name" value="ACP_syn_III"/>
    <property type="match status" value="1"/>
</dbReference>
<dbReference type="PANTHER" id="PTHR34069:SF2">
    <property type="entry name" value="BETA-KETOACYL-[ACYL-CARRIER-PROTEIN] SYNTHASE III"/>
    <property type="match status" value="1"/>
</dbReference>
<feature type="domain" description="Beta-ketoacyl-[acyl-carrier-protein] synthase III C-terminal" evidence="3">
    <location>
        <begin position="248"/>
        <end position="339"/>
    </location>
</feature>
<dbReference type="CDD" id="cd00827">
    <property type="entry name" value="init_cond_enzymes"/>
    <property type="match status" value="1"/>
</dbReference>
<evidence type="ECO:0000313" key="6">
    <source>
        <dbReference type="Proteomes" id="UP000183585"/>
    </source>
</evidence>
<keyword evidence="2" id="KW-0012">Acyltransferase</keyword>
<accession>A0A1C4WUQ1</accession>
<keyword evidence="1" id="KW-0808">Transferase</keyword>
<evidence type="ECO:0000256" key="2">
    <source>
        <dbReference type="ARBA" id="ARBA00023315"/>
    </source>
</evidence>
<proteinExistence type="predicted"/>
<sequence>MRTSDVYLKGLGVFLPQTVSVEQAVRRGLYPRDEVEAHDLGGAAVAGMISAPEMALAAAQEAFKRCGQRPEDTDLILYADSWHQGPDGWQPQFFIQRNLGCDRALGIEIRQGCNGMFGALELAASYLRAVPERESALLVASDNFGTPLIDRWRTGAGFILGDAACAVLLGREPGFAQLLSVCTTTVPEAEEVHRSGEALFPPGCLVGRDLDLAGRGESFNAKAMAETGSTAVWDRVYQTVPDVIGRNLAEAGITIDDVSRIAVMNFSREIIENRYLAMLGLPLSRSTWDFGRTVGHIGASDQVVSLDHLLTAGEIGAGDHVLLFGLGPGMTACSAVVRILHRPSWLG</sequence>
<dbReference type="Proteomes" id="UP000183585">
    <property type="component" value="Unassembled WGS sequence"/>
</dbReference>
<dbReference type="InterPro" id="IPR013751">
    <property type="entry name" value="ACP_syn_III_N"/>
</dbReference>
<dbReference type="RefSeq" id="WP_074474107.1">
    <property type="nucleotide sequence ID" value="NZ_FMCT01000004.1"/>
</dbReference>
<dbReference type="InterPro" id="IPR013747">
    <property type="entry name" value="ACP_syn_III_C"/>
</dbReference>
<dbReference type="GO" id="GO:0044550">
    <property type="term" value="P:secondary metabolite biosynthetic process"/>
    <property type="evidence" value="ECO:0007669"/>
    <property type="project" value="TreeGrafter"/>
</dbReference>
<evidence type="ECO:0000256" key="1">
    <source>
        <dbReference type="ARBA" id="ARBA00022679"/>
    </source>
</evidence>
<dbReference type="AlphaFoldDB" id="A0A1C4WUQ1"/>
<dbReference type="SUPFAM" id="SSF53901">
    <property type="entry name" value="Thiolase-like"/>
    <property type="match status" value="1"/>
</dbReference>
<feature type="domain" description="Beta-ketoacyl-[acyl-carrier-protein] synthase III N-terminal" evidence="4">
    <location>
        <begin position="108"/>
        <end position="179"/>
    </location>
</feature>
<evidence type="ECO:0000259" key="4">
    <source>
        <dbReference type="Pfam" id="PF08545"/>
    </source>
</evidence>
<organism evidence="5 6">
    <name type="scientific">Micromonospora carbonacea</name>
    <dbReference type="NCBI Taxonomy" id="47853"/>
    <lineage>
        <taxon>Bacteria</taxon>
        <taxon>Bacillati</taxon>
        <taxon>Actinomycetota</taxon>
        <taxon>Actinomycetes</taxon>
        <taxon>Micromonosporales</taxon>
        <taxon>Micromonosporaceae</taxon>
        <taxon>Micromonospora</taxon>
    </lineage>
</organism>
<name>A0A1C4WUQ1_9ACTN</name>
<dbReference type="EMBL" id="FMCT01000004">
    <property type="protein sequence ID" value="SCE99920.1"/>
    <property type="molecule type" value="Genomic_DNA"/>
</dbReference>
<reference evidence="6" key="1">
    <citation type="submission" date="2016-06" db="EMBL/GenBank/DDBJ databases">
        <authorList>
            <person name="Varghese N."/>
            <person name="Submissions Spin"/>
        </authorList>
    </citation>
    <scope>NUCLEOTIDE SEQUENCE [LARGE SCALE GENOMIC DNA]</scope>
    <source>
        <strain evidence="6">DSM 43168</strain>
    </source>
</reference>
<dbReference type="GO" id="GO:0006633">
    <property type="term" value="P:fatty acid biosynthetic process"/>
    <property type="evidence" value="ECO:0007669"/>
    <property type="project" value="InterPro"/>
</dbReference>
<dbReference type="InterPro" id="IPR016039">
    <property type="entry name" value="Thiolase-like"/>
</dbReference>
<evidence type="ECO:0000313" key="5">
    <source>
        <dbReference type="EMBL" id="SCE99920.1"/>
    </source>
</evidence>